<dbReference type="InterPro" id="IPR004099">
    <property type="entry name" value="Pyr_nucl-diS_OxRdtase_dimer"/>
</dbReference>
<keyword evidence="8 17" id="KW-0521">NADP</keyword>
<gene>
    <name evidence="20" type="primary">GLR1</name>
    <name evidence="20" type="ORF">LTR05_005990</name>
</gene>
<dbReference type="EMBL" id="JAVRRJ010000006">
    <property type="protein sequence ID" value="KAK5083488.1"/>
    <property type="molecule type" value="Genomic_DNA"/>
</dbReference>
<dbReference type="NCBIfam" id="NF004776">
    <property type="entry name" value="PRK06116.1"/>
    <property type="match status" value="1"/>
</dbReference>
<dbReference type="PANTHER" id="PTHR42737:SF1">
    <property type="entry name" value="GLUTATHIONE REDUCTASE"/>
    <property type="match status" value="1"/>
</dbReference>
<dbReference type="InterPro" id="IPR001100">
    <property type="entry name" value="Pyr_nuc-diS_OxRdtase"/>
</dbReference>
<dbReference type="PANTHER" id="PTHR42737">
    <property type="entry name" value="GLUTATHIONE REDUCTASE"/>
    <property type="match status" value="1"/>
</dbReference>
<feature type="domain" description="FAD/NAD(P)-binding" evidence="19">
    <location>
        <begin position="8"/>
        <end position="338"/>
    </location>
</feature>
<dbReference type="GO" id="GO:0004362">
    <property type="term" value="F:glutathione-disulfide reductase (NADPH) activity"/>
    <property type="evidence" value="ECO:0007669"/>
    <property type="project" value="UniProtKB-EC"/>
</dbReference>
<feature type="binding site" evidence="14">
    <location>
        <position position="282"/>
    </location>
    <ligand>
        <name>NAD(+)</name>
        <dbReference type="ChEBI" id="CHEBI:57540"/>
    </ligand>
</feature>
<dbReference type="InterPro" id="IPR012999">
    <property type="entry name" value="Pyr_OxRdtase_I_AS"/>
</dbReference>
<dbReference type="Pfam" id="PF07992">
    <property type="entry name" value="Pyr_redox_2"/>
    <property type="match status" value="1"/>
</dbReference>
<evidence type="ECO:0000256" key="7">
    <source>
        <dbReference type="ARBA" id="ARBA00022827"/>
    </source>
</evidence>
<keyword evidence="9 16" id="KW-0560">Oxidoreductase</keyword>
<dbReference type="PRINTS" id="PR00368">
    <property type="entry name" value="FADPNR"/>
</dbReference>
<dbReference type="Proteomes" id="UP001309876">
    <property type="component" value="Unassembled WGS sequence"/>
</dbReference>
<sequence length="476" mass="52455">MAPTPKQYDYIVIGGGSGGSGAARRASGWYGKKTAIIDAGLSGGCCVNVGCVPKKMTLNYASISEAISAGKHYGYNIEGVTQDFASFVEKRHARIKVLNGAYESNWAKEGIELIKGTATFISEHEMEVKPKDGGEPFRITAPHITIATGSHPSKPKDIKGSEHGISSDEYFSIKYPPKKMVFVGGGYIAVELAGVMHAMGVECHLFIRHNTFLRKFDEMIQETLTNHYEEMGIHVHRNHPGIKEMVQLNPAKDDTDPREKKLKLIMNDGSEMETNELLWAIGRAPEIEELDLDKIGMKRGKSGHITVDKYQNTSVEGVYAIGDVTGQAELTPVAIAAGRKLGNRLFGPPEHKNDYLDYDRIPSVIFSHPEVGSIGLSESEAEKKYGKENLKVYNTKFSAMFYDVYPPEEKKKNPTQFKVICTGPNEEIVGLHILGKGCDEMMQGFGVVVRMRGTKQDLDNCVAIHPTSAEELVTLR</sequence>
<dbReference type="InterPro" id="IPR036188">
    <property type="entry name" value="FAD/NAD-bd_sf"/>
</dbReference>
<keyword evidence="10" id="KW-1015">Disulfide bond</keyword>
<evidence type="ECO:0000259" key="18">
    <source>
        <dbReference type="Pfam" id="PF02852"/>
    </source>
</evidence>
<keyword evidence="7 14" id="KW-0274">FAD</keyword>
<comment type="caution">
    <text evidence="20">The sequence shown here is derived from an EMBL/GenBank/DDBJ whole genome shotgun (WGS) entry which is preliminary data.</text>
</comment>
<evidence type="ECO:0000256" key="11">
    <source>
        <dbReference type="ARBA" id="ARBA00023284"/>
    </source>
</evidence>
<dbReference type="GO" id="GO:0006749">
    <property type="term" value="P:glutathione metabolic process"/>
    <property type="evidence" value="ECO:0007669"/>
    <property type="project" value="InterPro"/>
</dbReference>
<evidence type="ECO:0000256" key="6">
    <source>
        <dbReference type="ARBA" id="ARBA00022630"/>
    </source>
</evidence>
<dbReference type="Gene3D" id="3.50.50.60">
    <property type="entry name" value="FAD/NAD(P)-binding domain"/>
    <property type="match status" value="2"/>
</dbReference>
<protein>
    <recommendedName>
        <fullName evidence="4 17">Glutathione reductase</fullName>
        <ecNumber evidence="3 17">1.8.1.7</ecNumber>
    </recommendedName>
</protein>
<keyword evidence="21" id="KW-1185">Reference proteome</keyword>
<feature type="domain" description="Pyridine nucleotide-disulphide oxidoreductase dimerisation" evidence="18">
    <location>
        <begin position="361"/>
        <end position="475"/>
    </location>
</feature>
<feature type="binding site" evidence="14">
    <location>
        <begin position="148"/>
        <end position="150"/>
    </location>
    <ligand>
        <name>FAD</name>
        <dbReference type="ChEBI" id="CHEBI:57692"/>
    </ligand>
</feature>
<evidence type="ECO:0000256" key="9">
    <source>
        <dbReference type="ARBA" id="ARBA00023002"/>
    </source>
</evidence>
<proteinExistence type="inferred from homology"/>
<keyword evidence="14" id="KW-0520">NAD</keyword>
<comment type="cofactor">
    <cofactor evidence="14">
        <name>FAD</name>
        <dbReference type="ChEBI" id="CHEBI:57692"/>
    </cofactor>
    <text evidence="14">Binds 1 FAD per subunit.</text>
</comment>
<dbReference type="Gene3D" id="3.30.390.30">
    <property type="match status" value="1"/>
</dbReference>
<dbReference type="InterPro" id="IPR006322">
    <property type="entry name" value="Glutathione_Rdtase_euk/bac"/>
</dbReference>
<evidence type="ECO:0000256" key="13">
    <source>
        <dbReference type="PIRSR" id="PIRSR000350-2"/>
    </source>
</evidence>
<evidence type="ECO:0000256" key="5">
    <source>
        <dbReference type="ARBA" id="ARBA00022490"/>
    </source>
</evidence>
<dbReference type="InterPro" id="IPR016156">
    <property type="entry name" value="FAD/NAD-linked_Rdtase_dimer_sf"/>
</dbReference>
<feature type="active site" description="Proton acceptor" evidence="13">
    <location>
        <position position="465"/>
    </location>
</feature>
<keyword evidence="11 16" id="KW-0676">Redox-active center</keyword>
<evidence type="ECO:0000256" key="1">
    <source>
        <dbReference type="ARBA" id="ARBA00004496"/>
    </source>
</evidence>
<dbReference type="GO" id="GO:0050661">
    <property type="term" value="F:NADP binding"/>
    <property type="evidence" value="ECO:0007669"/>
    <property type="project" value="InterPro"/>
</dbReference>
<dbReference type="NCBIfam" id="TIGR01421">
    <property type="entry name" value="gluta_reduc_1"/>
    <property type="match status" value="1"/>
</dbReference>
<dbReference type="FunFam" id="3.30.390.30:FF:000003">
    <property type="entry name" value="Glutathione reductase"/>
    <property type="match status" value="1"/>
</dbReference>
<feature type="binding site" evidence="14">
    <location>
        <position position="323"/>
    </location>
    <ligand>
        <name>FAD</name>
        <dbReference type="ChEBI" id="CHEBI:57692"/>
    </ligand>
</feature>
<dbReference type="PIRSF" id="PIRSF000350">
    <property type="entry name" value="Mercury_reductase_MerA"/>
    <property type="match status" value="1"/>
</dbReference>
<feature type="binding site" evidence="14">
    <location>
        <begin position="184"/>
        <end position="191"/>
    </location>
    <ligand>
        <name>NAD(+)</name>
        <dbReference type="ChEBI" id="CHEBI:57540"/>
    </ligand>
</feature>
<organism evidence="20 21">
    <name type="scientific">Lithohypha guttulata</name>
    <dbReference type="NCBI Taxonomy" id="1690604"/>
    <lineage>
        <taxon>Eukaryota</taxon>
        <taxon>Fungi</taxon>
        <taxon>Dikarya</taxon>
        <taxon>Ascomycota</taxon>
        <taxon>Pezizomycotina</taxon>
        <taxon>Eurotiomycetes</taxon>
        <taxon>Chaetothyriomycetidae</taxon>
        <taxon>Chaetothyriales</taxon>
        <taxon>Trichomeriaceae</taxon>
        <taxon>Lithohypha</taxon>
    </lineage>
</organism>
<feature type="disulfide bond" description="Redox-active" evidence="15">
    <location>
        <begin position="46"/>
        <end position="51"/>
    </location>
</feature>
<dbReference type="Pfam" id="PF02852">
    <property type="entry name" value="Pyr_redox_dim"/>
    <property type="match status" value="1"/>
</dbReference>
<name>A0AAN7Y5D9_9EURO</name>
<evidence type="ECO:0000313" key="21">
    <source>
        <dbReference type="Proteomes" id="UP001309876"/>
    </source>
</evidence>
<dbReference type="GO" id="GO:0050660">
    <property type="term" value="F:flavin adenine dinucleotide binding"/>
    <property type="evidence" value="ECO:0007669"/>
    <property type="project" value="InterPro"/>
</dbReference>
<evidence type="ECO:0000256" key="12">
    <source>
        <dbReference type="ARBA" id="ARBA00056905"/>
    </source>
</evidence>
<keyword evidence="14" id="KW-0547">Nucleotide-binding</keyword>
<dbReference type="EC" id="1.8.1.7" evidence="3 17"/>
<dbReference type="InterPro" id="IPR046952">
    <property type="entry name" value="GSHR/TRXR-like"/>
</dbReference>
<dbReference type="GO" id="GO:0045454">
    <property type="term" value="P:cell redox homeostasis"/>
    <property type="evidence" value="ECO:0007669"/>
    <property type="project" value="InterPro"/>
</dbReference>
<feature type="binding site" evidence="14">
    <location>
        <position position="55"/>
    </location>
    <ligand>
        <name>FAD</name>
        <dbReference type="ChEBI" id="CHEBI:57692"/>
    </ligand>
</feature>
<dbReference type="GO" id="GO:0005739">
    <property type="term" value="C:mitochondrion"/>
    <property type="evidence" value="ECO:0007669"/>
    <property type="project" value="TreeGrafter"/>
</dbReference>
<comment type="subcellular location">
    <subcellularLocation>
        <location evidence="1 17">Cytoplasm</location>
    </subcellularLocation>
</comment>
<evidence type="ECO:0000256" key="16">
    <source>
        <dbReference type="RuleBase" id="RU003691"/>
    </source>
</evidence>
<dbReference type="SUPFAM" id="SSF55424">
    <property type="entry name" value="FAD/NAD-linked reductases, dimerisation (C-terminal) domain"/>
    <property type="match status" value="1"/>
</dbReference>
<evidence type="ECO:0000256" key="14">
    <source>
        <dbReference type="PIRSR" id="PIRSR000350-3"/>
    </source>
</evidence>
<evidence type="ECO:0000256" key="17">
    <source>
        <dbReference type="RuleBase" id="RU365016"/>
    </source>
</evidence>
<dbReference type="FunFam" id="3.50.50.60:FF:000141">
    <property type="entry name" value="Glutathione reductase"/>
    <property type="match status" value="1"/>
</dbReference>
<accession>A0AAN7Y5D9</accession>
<keyword evidence="5 17" id="KW-0963">Cytoplasm</keyword>
<comment type="function">
    <text evidence="12 17">Catalyzes the reduction of glutathione disulfide (GSSG) to reduced glutathione (GSH). Constitutes the major mechanism to maintain a high GSH:GSSG ratio in the cytosol.</text>
</comment>
<dbReference type="InterPro" id="IPR023753">
    <property type="entry name" value="FAD/NAD-binding_dom"/>
</dbReference>
<evidence type="ECO:0000259" key="19">
    <source>
        <dbReference type="Pfam" id="PF07992"/>
    </source>
</evidence>
<evidence type="ECO:0000313" key="20">
    <source>
        <dbReference type="EMBL" id="KAK5083488.1"/>
    </source>
</evidence>
<evidence type="ECO:0000256" key="3">
    <source>
        <dbReference type="ARBA" id="ARBA00012607"/>
    </source>
</evidence>
<evidence type="ECO:0000256" key="8">
    <source>
        <dbReference type="ARBA" id="ARBA00022857"/>
    </source>
</evidence>
<comment type="catalytic activity">
    <reaction evidence="17">
        <text>2 glutathione + NADP(+) = glutathione disulfide + NADPH + H(+)</text>
        <dbReference type="Rhea" id="RHEA:11740"/>
        <dbReference type="ChEBI" id="CHEBI:15378"/>
        <dbReference type="ChEBI" id="CHEBI:57783"/>
        <dbReference type="ChEBI" id="CHEBI:57925"/>
        <dbReference type="ChEBI" id="CHEBI:58297"/>
        <dbReference type="ChEBI" id="CHEBI:58349"/>
        <dbReference type="EC" id="1.8.1.7"/>
    </reaction>
</comment>
<evidence type="ECO:0000256" key="10">
    <source>
        <dbReference type="ARBA" id="ARBA00023157"/>
    </source>
</evidence>
<evidence type="ECO:0000256" key="2">
    <source>
        <dbReference type="ARBA" id="ARBA00007532"/>
    </source>
</evidence>
<dbReference type="PROSITE" id="PS00076">
    <property type="entry name" value="PYRIDINE_REDOX_1"/>
    <property type="match status" value="1"/>
</dbReference>
<dbReference type="SUPFAM" id="SSF51905">
    <property type="entry name" value="FAD/NAD(P)-binding domain"/>
    <property type="match status" value="1"/>
</dbReference>
<evidence type="ECO:0000256" key="15">
    <source>
        <dbReference type="PIRSR" id="PIRSR000350-4"/>
    </source>
</evidence>
<reference evidence="20 21" key="1">
    <citation type="submission" date="2023-08" db="EMBL/GenBank/DDBJ databases">
        <title>Black Yeasts Isolated from many extreme environments.</title>
        <authorList>
            <person name="Coleine C."/>
            <person name="Stajich J.E."/>
            <person name="Selbmann L."/>
        </authorList>
    </citation>
    <scope>NUCLEOTIDE SEQUENCE [LARGE SCALE GENOMIC DNA]</scope>
    <source>
        <strain evidence="20 21">CCFEE 5910</strain>
    </source>
</reference>
<dbReference type="PRINTS" id="PR00411">
    <property type="entry name" value="PNDRDTASEI"/>
</dbReference>
<keyword evidence="6 16" id="KW-0285">Flavoprotein</keyword>
<dbReference type="AlphaFoldDB" id="A0AAN7Y5D9"/>
<dbReference type="GO" id="GO:0005829">
    <property type="term" value="C:cytosol"/>
    <property type="evidence" value="ECO:0007669"/>
    <property type="project" value="TreeGrafter"/>
</dbReference>
<dbReference type="GO" id="GO:0034599">
    <property type="term" value="P:cellular response to oxidative stress"/>
    <property type="evidence" value="ECO:0007669"/>
    <property type="project" value="TreeGrafter"/>
</dbReference>
<comment type="similarity">
    <text evidence="2 16">Belongs to the class-I pyridine nucleotide-disulfide oxidoreductase family.</text>
</comment>
<evidence type="ECO:0000256" key="4">
    <source>
        <dbReference type="ARBA" id="ARBA00017111"/>
    </source>
</evidence>